<dbReference type="Proteomes" id="UP001595629">
    <property type="component" value="Unassembled WGS sequence"/>
</dbReference>
<dbReference type="RefSeq" id="WP_386737195.1">
    <property type="nucleotide sequence ID" value="NZ_JBHRXI010000025.1"/>
</dbReference>
<proteinExistence type="predicted"/>
<reference evidence="3" key="1">
    <citation type="journal article" date="2019" name="Int. J. Syst. Evol. Microbiol.">
        <title>The Global Catalogue of Microorganisms (GCM) 10K type strain sequencing project: providing services to taxonomists for standard genome sequencing and annotation.</title>
        <authorList>
            <consortium name="The Broad Institute Genomics Platform"/>
            <consortium name="The Broad Institute Genome Sequencing Center for Infectious Disease"/>
            <person name="Wu L."/>
            <person name="Ma J."/>
        </authorList>
    </citation>
    <scope>NUCLEOTIDE SEQUENCE [LARGE SCALE GENOMIC DNA]</scope>
    <source>
        <strain evidence="3">KCTC 42911</strain>
    </source>
</reference>
<name>A0ABV7TL47_9RHOB</name>
<dbReference type="SUPFAM" id="SSF48452">
    <property type="entry name" value="TPR-like"/>
    <property type="match status" value="1"/>
</dbReference>
<dbReference type="Gene3D" id="1.25.40.10">
    <property type="entry name" value="Tetratricopeptide repeat domain"/>
    <property type="match status" value="1"/>
</dbReference>
<keyword evidence="3" id="KW-1185">Reference proteome</keyword>
<evidence type="ECO:0000256" key="1">
    <source>
        <dbReference type="SAM" id="SignalP"/>
    </source>
</evidence>
<organism evidence="2 3">
    <name type="scientific">Lutimaribacter marinistellae</name>
    <dbReference type="NCBI Taxonomy" id="1820329"/>
    <lineage>
        <taxon>Bacteria</taxon>
        <taxon>Pseudomonadati</taxon>
        <taxon>Pseudomonadota</taxon>
        <taxon>Alphaproteobacteria</taxon>
        <taxon>Rhodobacterales</taxon>
        <taxon>Roseobacteraceae</taxon>
        <taxon>Lutimaribacter</taxon>
    </lineage>
</organism>
<sequence length="198" mass="22069">MRPLIAAALFASLPVALFAAGGNMTTTTPPKPTETTTDCFSERQWDPEKKAWVRYSKKVNGVWDPKIQRCVRPDKASSLDLDTLRDAVRELAYAGRLEDAQTVLSQMPQDDDLVLTYWGFTHRKLGNQVEADEFYARAIATNANNLLARSYMGQGFVTAGKTDEAIAQWREIKARGGDGTWAEASLREAIRSGLTYNY</sequence>
<dbReference type="InterPro" id="IPR011990">
    <property type="entry name" value="TPR-like_helical_dom_sf"/>
</dbReference>
<protein>
    <submittedName>
        <fullName evidence="2">Tetratricopeptide repeat protein</fullName>
    </submittedName>
</protein>
<evidence type="ECO:0000313" key="2">
    <source>
        <dbReference type="EMBL" id="MFC3615918.1"/>
    </source>
</evidence>
<keyword evidence="1" id="KW-0732">Signal</keyword>
<gene>
    <name evidence="2" type="ORF">ACFORG_19370</name>
</gene>
<comment type="caution">
    <text evidence="2">The sequence shown here is derived from an EMBL/GenBank/DDBJ whole genome shotgun (WGS) entry which is preliminary data.</text>
</comment>
<feature type="signal peptide" evidence="1">
    <location>
        <begin position="1"/>
        <end position="19"/>
    </location>
</feature>
<feature type="chain" id="PRO_5045769963" evidence="1">
    <location>
        <begin position="20"/>
        <end position="198"/>
    </location>
</feature>
<evidence type="ECO:0000313" key="3">
    <source>
        <dbReference type="Proteomes" id="UP001595629"/>
    </source>
</evidence>
<dbReference type="EMBL" id="JBHRXI010000025">
    <property type="protein sequence ID" value="MFC3615918.1"/>
    <property type="molecule type" value="Genomic_DNA"/>
</dbReference>
<accession>A0ABV7TL47</accession>